<dbReference type="InterPro" id="IPR050592">
    <property type="entry name" value="GDSL_lipolytic_enzyme"/>
</dbReference>
<dbReference type="Proteomes" id="UP000327013">
    <property type="component" value="Chromosome 6"/>
</dbReference>
<protein>
    <recommendedName>
        <fullName evidence="5">GDSL esterase/lipase</fullName>
    </recommendedName>
</protein>
<dbReference type="EMBL" id="CM017326">
    <property type="protein sequence ID" value="KAE8075605.1"/>
    <property type="molecule type" value="Genomic_DNA"/>
</dbReference>
<comment type="similarity">
    <text evidence="1">Belongs to the 'GDSL' lipolytic enzyme family.</text>
</comment>
<keyword evidence="2" id="KW-0732">Signal</keyword>
<dbReference type="PANTHER" id="PTHR45642:SF12">
    <property type="entry name" value="OS09G0132900 PROTEIN"/>
    <property type="match status" value="1"/>
</dbReference>
<dbReference type="SUPFAM" id="SSF52266">
    <property type="entry name" value="SGNH hydrolase"/>
    <property type="match status" value="1"/>
</dbReference>
<dbReference type="InterPro" id="IPR036514">
    <property type="entry name" value="SGNH_hydro_sf"/>
</dbReference>
<proteinExistence type="inferred from homology"/>
<feature type="signal peptide" evidence="2">
    <location>
        <begin position="1"/>
        <end position="28"/>
    </location>
</feature>
<gene>
    <name evidence="3" type="ORF">FH972_014301</name>
</gene>
<dbReference type="InterPro" id="IPR035669">
    <property type="entry name" value="SGNH_plant_lipase-like"/>
</dbReference>
<evidence type="ECO:0000256" key="1">
    <source>
        <dbReference type="ARBA" id="ARBA00008668"/>
    </source>
</evidence>
<organism evidence="3 4">
    <name type="scientific">Carpinus fangiana</name>
    <dbReference type="NCBI Taxonomy" id="176857"/>
    <lineage>
        <taxon>Eukaryota</taxon>
        <taxon>Viridiplantae</taxon>
        <taxon>Streptophyta</taxon>
        <taxon>Embryophyta</taxon>
        <taxon>Tracheophyta</taxon>
        <taxon>Spermatophyta</taxon>
        <taxon>Magnoliopsida</taxon>
        <taxon>eudicotyledons</taxon>
        <taxon>Gunneridae</taxon>
        <taxon>Pentapetalae</taxon>
        <taxon>rosids</taxon>
        <taxon>fabids</taxon>
        <taxon>Fagales</taxon>
        <taxon>Betulaceae</taxon>
        <taxon>Carpinus</taxon>
    </lineage>
</organism>
<evidence type="ECO:0000256" key="2">
    <source>
        <dbReference type="SAM" id="SignalP"/>
    </source>
</evidence>
<dbReference type="OrthoDB" id="1600564at2759"/>
<dbReference type="GO" id="GO:0016788">
    <property type="term" value="F:hydrolase activity, acting on ester bonds"/>
    <property type="evidence" value="ECO:0007669"/>
    <property type="project" value="InterPro"/>
</dbReference>
<evidence type="ECO:0000313" key="4">
    <source>
        <dbReference type="Proteomes" id="UP000327013"/>
    </source>
</evidence>
<accession>A0A5N6R988</accession>
<sequence length="354" mass="39870">MMMRMAYMIYIPWLLVAQFLLLVPLTTSKVPAIIVFGDSSVDAGNNNVIPTLLKSNFKPYGRNFPGGRATGRFCNGRVPPDFISEAYGLKPLIPAYLDPAYTIADFATGVCFASAGTGYDNATSAVLNVIPMWKELEYYKDYQNKLRAYLGIEKANEILSEALYLLSLGTNDFLLNYYVFPTRRSQFSIEEYQDFLVGLSGNFIRDLYALGARKISLTGVPPLGCLPLERLTNKMGHHGCNEKYNDVSLEFNGKLQNLVRRLNKELRGVTVAFADSYQSIDQMITRPSLYGFEVVGVACCSTGTFEISYLCNEHNPLTCLDANKYVFWDAFHPTEKTNRIVVDHYIDSLLVRFR</sequence>
<dbReference type="InterPro" id="IPR001087">
    <property type="entry name" value="GDSL"/>
</dbReference>
<dbReference type="CDD" id="cd01837">
    <property type="entry name" value="SGNH_plant_lipase_like"/>
    <property type="match status" value="1"/>
</dbReference>
<dbReference type="Gene3D" id="3.40.50.1110">
    <property type="entry name" value="SGNH hydrolase"/>
    <property type="match status" value="1"/>
</dbReference>
<feature type="chain" id="PRO_5024362709" description="GDSL esterase/lipase" evidence="2">
    <location>
        <begin position="29"/>
        <end position="354"/>
    </location>
</feature>
<dbReference type="AlphaFoldDB" id="A0A5N6R988"/>
<dbReference type="PANTHER" id="PTHR45642">
    <property type="entry name" value="GDSL ESTERASE/LIPASE EXL3"/>
    <property type="match status" value="1"/>
</dbReference>
<reference evidence="3 4" key="1">
    <citation type="submission" date="2019-06" db="EMBL/GenBank/DDBJ databases">
        <title>A chromosomal-level reference genome of Carpinus fangiana (Coryloideae, Betulaceae).</title>
        <authorList>
            <person name="Yang X."/>
            <person name="Wang Z."/>
            <person name="Zhang L."/>
            <person name="Hao G."/>
            <person name="Liu J."/>
            <person name="Yang Y."/>
        </authorList>
    </citation>
    <scope>NUCLEOTIDE SEQUENCE [LARGE SCALE GENOMIC DNA]</scope>
    <source>
        <strain evidence="3">Cfa_2016G</strain>
        <tissue evidence="3">Leaf</tissue>
    </source>
</reference>
<dbReference type="Pfam" id="PF00657">
    <property type="entry name" value="Lipase_GDSL"/>
    <property type="match status" value="1"/>
</dbReference>
<name>A0A5N6R988_9ROSI</name>
<keyword evidence="4" id="KW-1185">Reference proteome</keyword>
<dbReference type="FunFam" id="3.40.50.1110:FF:000003">
    <property type="entry name" value="GDSL esterase/lipase APG"/>
    <property type="match status" value="1"/>
</dbReference>
<evidence type="ECO:0000313" key="3">
    <source>
        <dbReference type="EMBL" id="KAE8075605.1"/>
    </source>
</evidence>
<evidence type="ECO:0008006" key="5">
    <source>
        <dbReference type="Google" id="ProtNLM"/>
    </source>
</evidence>